<dbReference type="Pfam" id="PF02875">
    <property type="entry name" value="Mur_ligase_C"/>
    <property type="match status" value="1"/>
</dbReference>
<evidence type="ECO:0000256" key="7">
    <source>
        <dbReference type="HAMAP-Rule" id="MF_00639"/>
    </source>
</evidence>
<evidence type="ECO:0000256" key="8">
    <source>
        <dbReference type="RuleBase" id="RU003664"/>
    </source>
</evidence>
<evidence type="ECO:0000256" key="4">
    <source>
        <dbReference type="ARBA" id="ARBA00022598"/>
    </source>
</evidence>
<dbReference type="SUPFAM" id="SSF53244">
    <property type="entry name" value="MurD-like peptide ligases, peptide-binding domain"/>
    <property type="match status" value="1"/>
</dbReference>
<keyword evidence="6 7" id="KW-0067">ATP-binding</keyword>
<accession>A0A941JQ19</accession>
<dbReference type="GO" id="GO:0051301">
    <property type="term" value="P:cell division"/>
    <property type="evidence" value="ECO:0007669"/>
    <property type="project" value="UniProtKB-KW"/>
</dbReference>
<gene>
    <name evidence="7 11" type="primary">murD</name>
    <name evidence="11" type="ORF">DSM107014_10755</name>
</gene>
<evidence type="ECO:0000313" key="11">
    <source>
        <dbReference type="EMBL" id="MBR8828358.1"/>
    </source>
</evidence>
<comment type="subcellular location">
    <subcellularLocation>
        <location evidence="1 7 8">Cytoplasm</location>
    </subcellularLocation>
</comment>
<dbReference type="GO" id="GO:0008360">
    <property type="term" value="P:regulation of cell shape"/>
    <property type="evidence" value="ECO:0007669"/>
    <property type="project" value="UniProtKB-KW"/>
</dbReference>
<dbReference type="GO" id="GO:0005524">
    <property type="term" value="F:ATP binding"/>
    <property type="evidence" value="ECO:0007669"/>
    <property type="project" value="UniProtKB-UniRule"/>
</dbReference>
<dbReference type="GO" id="GO:0071555">
    <property type="term" value="P:cell wall organization"/>
    <property type="evidence" value="ECO:0007669"/>
    <property type="project" value="UniProtKB-KW"/>
</dbReference>
<feature type="binding site" evidence="7">
    <location>
        <begin position="112"/>
        <end position="118"/>
    </location>
    <ligand>
        <name>ATP</name>
        <dbReference type="ChEBI" id="CHEBI:30616"/>
    </ligand>
</feature>
<comment type="similarity">
    <text evidence="7">Belongs to the MurCDEF family.</text>
</comment>
<keyword evidence="4 7" id="KW-0436">Ligase</keyword>
<keyword evidence="5 7" id="KW-0547">Nucleotide-binding</keyword>
<feature type="domain" description="Mur ligase C-terminal" evidence="9">
    <location>
        <begin position="311"/>
        <end position="428"/>
    </location>
</feature>
<dbReference type="NCBIfam" id="TIGR01087">
    <property type="entry name" value="murD"/>
    <property type="match status" value="1"/>
</dbReference>
<protein>
    <recommendedName>
        <fullName evidence="7 8">UDP-N-acetylmuramoylalanine--D-glutamate ligase</fullName>
        <ecNumber evidence="7 8">6.3.2.9</ecNumber>
    </recommendedName>
    <alternativeName>
        <fullName evidence="7">D-glutamic acid-adding enzyme</fullName>
    </alternativeName>
    <alternativeName>
        <fullName evidence="7">UDP-N-acetylmuramoyl-L-alanyl-D-glutamate synthetase</fullName>
    </alternativeName>
</protein>
<evidence type="ECO:0000259" key="10">
    <source>
        <dbReference type="Pfam" id="PF08245"/>
    </source>
</evidence>
<dbReference type="EMBL" id="JADQBC010000066">
    <property type="protein sequence ID" value="MBR8828358.1"/>
    <property type="molecule type" value="Genomic_DNA"/>
</dbReference>
<comment type="caution">
    <text evidence="11">The sequence shown here is derived from an EMBL/GenBank/DDBJ whole genome shotgun (WGS) entry which is preliminary data.</text>
</comment>
<dbReference type="Gene3D" id="3.40.50.720">
    <property type="entry name" value="NAD(P)-binding Rossmann-like Domain"/>
    <property type="match status" value="1"/>
</dbReference>
<evidence type="ECO:0000259" key="9">
    <source>
        <dbReference type="Pfam" id="PF02875"/>
    </source>
</evidence>
<dbReference type="HAMAP" id="MF_00639">
    <property type="entry name" value="MurD"/>
    <property type="match status" value="1"/>
</dbReference>
<dbReference type="GO" id="GO:0008764">
    <property type="term" value="F:UDP-N-acetylmuramoylalanine-D-glutamate ligase activity"/>
    <property type="evidence" value="ECO:0007669"/>
    <property type="project" value="UniProtKB-UniRule"/>
</dbReference>
<evidence type="ECO:0000256" key="6">
    <source>
        <dbReference type="ARBA" id="ARBA00022840"/>
    </source>
</evidence>
<dbReference type="InterPro" id="IPR013221">
    <property type="entry name" value="Mur_ligase_cen"/>
</dbReference>
<dbReference type="PANTHER" id="PTHR43692">
    <property type="entry name" value="UDP-N-ACETYLMURAMOYLALANINE--D-GLUTAMATE LIGASE"/>
    <property type="match status" value="1"/>
</dbReference>
<dbReference type="InterPro" id="IPR036615">
    <property type="entry name" value="Mur_ligase_C_dom_sf"/>
</dbReference>
<keyword evidence="3 7" id="KW-0963">Cytoplasm</keyword>
<dbReference type="Gene3D" id="3.40.1190.10">
    <property type="entry name" value="Mur-like, catalytic domain"/>
    <property type="match status" value="1"/>
</dbReference>
<evidence type="ECO:0000256" key="1">
    <source>
        <dbReference type="ARBA" id="ARBA00004496"/>
    </source>
</evidence>
<evidence type="ECO:0000256" key="3">
    <source>
        <dbReference type="ARBA" id="ARBA00022490"/>
    </source>
</evidence>
<proteinExistence type="inferred from homology"/>
<name>A0A941JQ19_9CHRO</name>
<dbReference type="SUPFAM" id="SSF51984">
    <property type="entry name" value="MurCD N-terminal domain"/>
    <property type="match status" value="1"/>
</dbReference>
<dbReference type="SUPFAM" id="SSF53623">
    <property type="entry name" value="MurD-like peptide ligases, catalytic domain"/>
    <property type="match status" value="1"/>
</dbReference>
<evidence type="ECO:0000256" key="5">
    <source>
        <dbReference type="ARBA" id="ARBA00022741"/>
    </source>
</evidence>
<keyword evidence="7 8" id="KW-0133">Cell shape</keyword>
<dbReference type="GO" id="GO:0009252">
    <property type="term" value="P:peptidoglycan biosynthetic process"/>
    <property type="evidence" value="ECO:0007669"/>
    <property type="project" value="UniProtKB-UniRule"/>
</dbReference>
<keyword evidence="7 8" id="KW-0573">Peptidoglycan synthesis</keyword>
<reference evidence="11" key="1">
    <citation type="submission" date="2021-02" db="EMBL/GenBank/DDBJ databases">
        <title>Metagenome analyses of Stigonema ocellatum DSM 106950, Chlorogloea purpurea SAG 13.99 and Gomphosphaeria aponina DSM 107014.</title>
        <authorList>
            <person name="Marter P."/>
            <person name="Huang S."/>
        </authorList>
    </citation>
    <scope>NUCLEOTIDE SEQUENCE</scope>
    <source>
        <strain evidence="11">JP213</strain>
    </source>
</reference>
<dbReference type="EC" id="6.3.2.9" evidence="7 8"/>
<dbReference type="Pfam" id="PF08245">
    <property type="entry name" value="Mur_ligase_M"/>
    <property type="match status" value="1"/>
</dbReference>
<keyword evidence="7 8" id="KW-0132">Cell division</keyword>
<dbReference type="InterPro" id="IPR036565">
    <property type="entry name" value="Mur-like_cat_sf"/>
</dbReference>
<dbReference type="Proteomes" id="UP000767446">
    <property type="component" value="Unassembled WGS sequence"/>
</dbReference>
<comment type="function">
    <text evidence="7 8">Cell wall formation. Catalyzes the addition of glutamate to the nucleotide precursor UDP-N-acetylmuramoyl-L-alanine (UMA).</text>
</comment>
<dbReference type="Gene3D" id="3.90.190.20">
    <property type="entry name" value="Mur ligase, C-terminal domain"/>
    <property type="match status" value="1"/>
</dbReference>
<dbReference type="AlphaFoldDB" id="A0A941JQ19"/>
<keyword evidence="7 8" id="KW-0961">Cell wall biogenesis/degradation</keyword>
<evidence type="ECO:0000313" key="12">
    <source>
        <dbReference type="Proteomes" id="UP000767446"/>
    </source>
</evidence>
<dbReference type="InterPro" id="IPR004101">
    <property type="entry name" value="Mur_ligase_C"/>
</dbReference>
<comment type="catalytic activity">
    <reaction evidence="7 8">
        <text>UDP-N-acetyl-alpha-D-muramoyl-L-alanine + D-glutamate + ATP = UDP-N-acetyl-alpha-D-muramoyl-L-alanyl-D-glutamate + ADP + phosphate + H(+)</text>
        <dbReference type="Rhea" id="RHEA:16429"/>
        <dbReference type="ChEBI" id="CHEBI:15378"/>
        <dbReference type="ChEBI" id="CHEBI:29986"/>
        <dbReference type="ChEBI" id="CHEBI:30616"/>
        <dbReference type="ChEBI" id="CHEBI:43474"/>
        <dbReference type="ChEBI" id="CHEBI:83898"/>
        <dbReference type="ChEBI" id="CHEBI:83900"/>
        <dbReference type="ChEBI" id="CHEBI:456216"/>
        <dbReference type="EC" id="6.3.2.9"/>
    </reaction>
</comment>
<keyword evidence="7 8" id="KW-0131">Cell cycle</keyword>
<dbReference type="Pfam" id="PF21799">
    <property type="entry name" value="MurD-like_N"/>
    <property type="match status" value="1"/>
</dbReference>
<dbReference type="InterPro" id="IPR005762">
    <property type="entry name" value="MurD"/>
</dbReference>
<evidence type="ECO:0000256" key="2">
    <source>
        <dbReference type="ARBA" id="ARBA00004752"/>
    </source>
</evidence>
<dbReference type="GO" id="GO:0005737">
    <property type="term" value="C:cytoplasm"/>
    <property type="evidence" value="ECO:0007669"/>
    <property type="project" value="UniProtKB-SubCell"/>
</dbReference>
<organism evidence="11 12">
    <name type="scientific">Gomphosphaeria aponina SAG 52.96 = DSM 107014</name>
    <dbReference type="NCBI Taxonomy" id="1521640"/>
    <lineage>
        <taxon>Bacteria</taxon>
        <taxon>Bacillati</taxon>
        <taxon>Cyanobacteriota</taxon>
        <taxon>Cyanophyceae</taxon>
        <taxon>Oscillatoriophycideae</taxon>
        <taxon>Chroococcales</taxon>
        <taxon>Gomphosphaeriaceae</taxon>
        <taxon>Gomphosphaeria</taxon>
    </lineage>
</organism>
<comment type="pathway">
    <text evidence="2 7 8">Cell wall biogenesis; peptidoglycan biosynthesis.</text>
</comment>
<dbReference type="PANTHER" id="PTHR43692:SF1">
    <property type="entry name" value="UDP-N-ACETYLMURAMOYLALANINE--D-GLUTAMATE LIGASE"/>
    <property type="match status" value="1"/>
</dbReference>
<sequence>MEEIKGKSVLILGYGQEGKSTHKYLREKHPDKIIGIADFQEVKDCLDSTATKIHTGSNYLSFIAEYDVIVRSPGITLLTPEIQAAINQGKQVTSATNIFLSQGRGTIIGITGTKGKSTTSTLIFNILSKHYADVKLAGNIGKPALDYLADSNENTIFVLELSSYQLFDLKSSPHISVLLNIVPEHLDYHGGFENYIAAKENILRYQTEKDFIIANPNHSTVLLLLAKTAAKKIYFSPEKTAHYHYNSYIEDGYIVTCKDGIKQQVISIKDIPLIGAANLENILAATTVGTILDVPLTYIAEAIREFKPLRHRLEFVGEYKGIKFYDDSIATIPQATINAIAALEKVETLIAGGHDRGLDFAELGTYIINKSIKTLILFPETGNKIWEAVCKASPHKRPQKYDVTSMEEAIKIVYQTASVGTVCLFSPASPRTRWLFNTFDERGDLFKEYLIKYG</sequence>
<feature type="domain" description="Mur ligase central" evidence="10">
    <location>
        <begin position="110"/>
        <end position="288"/>
    </location>
</feature>